<protein>
    <submittedName>
        <fullName evidence="6">LysR family transcriptional regulator</fullName>
    </submittedName>
</protein>
<evidence type="ECO:0000256" key="1">
    <source>
        <dbReference type="ARBA" id="ARBA00009437"/>
    </source>
</evidence>
<dbReference type="Pfam" id="PF00126">
    <property type="entry name" value="HTH_1"/>
    <property type="match status" value="1"/>
</dbReference>
<dbReference type="GO" id="GO:0000976">
    <property type="term" value="F:transcription cis-regulatory region binding"/>
    <property type="evidence" value="ECO:0007669"/>
    <property type="project" value="TreeGrafter"/>
</dbReference>
<dbReference type="CDD" id="cd05466">
    <property type="entry name" value="PBP2_LTTR_substrate"/>
    <property type="match status" value="1"/>
</dbReference>
<organism evidence="6 7">
    <name type="scientific">Faecalispora sporosphaeroides</name>
    <dbReference type="NCBI Taxonomy" id="1549"/>
    <lineage>
        <taxon>Bacteria</taxon>
        <taxon>Bacillati</taxon>
        <taxon>Bacillota</taxon>
        <taxon>Clostridia</taxon>
        <taxon>Eubacteriales</taxon>
        <taxon>Oscillospiraceae</taxon>
        <taxon>Faecalispora</taxon>
    </lineage>
</organism>
<dbReference type="RefSeq" id="WP_326840233.1">
    <property type="nucleotide sequence ID" value="NZ_SVNY01000003.1"/>
</dbReference>
<dbReference type="PANTHER" id="PTHR30126:SF40">
    <property type="entry name" value="HTH-TYPE TRANSCRIPTIONAL REGULATOR GLTR"/>
    <property type="match status" value="1"/>
</dbReference>
<comment type="caution">
    <text evidence="6">The sequence shown here is derived from an EMBL/GenBank/DDBJ whole genome shotgun (WGS) entry which is preliminary data.</text>
</comment>
<dbReference type="PANTHER" id="PTHR30126">
    <property type="entry name" value="HTH-TYPE TRANSCRIPTIONAL REGULATOR"/>
    <property type="match status" value="1"/>
</dbReference>
<dbReference type="SUPFAM" id="SSF46785">
    <property type="entry name" value="Winged helix' DNA-binding domain"/>
    <property type="match status" value="1"/>
</dbReference>
<keyword evidence="3" id="KW-0238">DNA-binding</keyword>
<evidence type="ECO:0000256" key="4">
    <source>
        <dbReference type="ARBA" id="ARBA00023163"/>
    </source>
</evidence>
<dbReference type="InterPro" id="IPR036390">
    <property type="entry name" value="WH_DNA-bd_sf"/>
</dbReference>
<keyword evidence="4" id="KW-0804">Transcription</keyword>
<name>A0A928KR36_9FIRM</name>
<dbReference type="FunFam" id="1.10.10.10:FF:000001">
    <property type="entry name" value="LysR family transcriptional regulator"/>
    <property type="match status" value="1"/>
</dbReference>
<dbReference type="Gene3D" id="1.10.10.10">
    <property type="entry name" value="Winged helix-like DNA-binding domain superfamily/Winged helix DNA-binding domain"/>
    <property type="match status" value="1"/>
</dbReference>
<dbReference type="InterPro" id="IPR036388">
    <property type="entry name" value="WH-like_DNA-bd_sf"/>
</dbReference>
<keyword evidence="2" id="KW-0805">Transcription regulation</keyword>
<gene>
    <name evidence="6" type="ORF">E7512_06320</name>
</gene>
<dbReference type="AlphaFoldDB" id="A0A928KR36"/>
<dbReference type="Pfam" id="PF03466">
    <property type="entry name" value="LysR_substrate"/>
    <property type="match status" value="1"/>
</dbReference>
<dbReference type="Gene3D" id="3.40.190.290">
    <property type="match status" value="1"/>
</dbReference>
<feature type="domain" description="HTH lysR-type" evidence="5">
    <location>
        <begin position="1"/>
        <end position="58"/>
    </location>
</feature>
<proteinExistence type="inferred from homology"/>
<sequence>MNTDTLQTFLLLAELKNYTHTANQLFVAQSTVSNRIQELEAELGKPLFVRSRKQLRLTEQGERFLAYARRILELTQSAAEELNSMSHYRFSLRIGSTNTIYDCHLSRRLVDYSLSHPETRLNIVIGHSHALIQMLQDHTLDMAFSYVPYAKKGIECSLFATDELLLVTAPQNREYGQGILRRELTGIPYLYCDFPFQEVGSYIRDLFPAGHAFPLEIDRSANLLPFLCGGKGYSFLPASIVRDSIDRGMLLPIPLLDFSIPPVSCYLLTCGAAGSDSLLAALREG</sequence>
<evidence type="ECO:0000313" key="6">
    <source>
        <dbReference type="EMBL" id="MBE6833183.1"/>
    </source>
</evidence>
<evidence type="ECO:0000259" key="5">
    <source>
        <dbReference type="PROSITE" id="PS50931"/>
    </source>
</evidence>
<evidence type="ECO:0000313" key="7">
    <source>
        <dbReference type="Proteomes" id="UP000754750"/>
    </source>
</evidence>
<dbReference type="PRINTS" id="PR00039">
    <property type="entry name" value="HTHLYSR"/>
</dbReference>
<dbReference type="InterPro" id="IPR005119">
    <property type="entry name" value="LysR_subst-bd"/>
</dbReference>
<comment type="similarity">
    <text evidence="1">Belongs to the LysR transcriptional regulatory family.</text>
</comment>
<reference evidence="6" key="1">
    <citation type="submission" date="2019-04" db="EMBL/GenBank/DDBJ databases">
        <title>Evolution of Biomass-Degrading Anaerobic Consortia Revealed by Metagenomics.</title>
        <authorList>
            <person name="Peng X."/>
        </authorList>
    </citation>
    <scope>NUCLEOTIDE SEQUENCE</scope>
    <source>
        <strain evidence="6">SIG551</strain>
    </source>
</reference>
<evidence type="ECO:0000256" key="2">
    <source>
        <dbReference type="ARBA" id="ARBA00023015"/>
    </source>
</evidence>
<dbReference type="GO" id="GO:0003700">
    <property type="term" value="F:DNA-binding transcription factor activity"/>
    <property type="evidence" value="ECO:0007669"/>
    <property type="project" value="InterPro"/>
</dbReference>
<evidence type="ECO:0000256" key="3">
    <source>
        <dbReference type="ARBA" id="ARBA00023125"/>
    </source>
</evidence>
<dbReference type="SUPFAM" id="SSF53850">
    <property type="entry name" value="Periplasmic binding protein-like II"/>
    <property type="match status" value="1"/>
</dbReference>
<accession>A0A928KR36</accession>
<dbReference type="PROSITE" id="PS50931">
    <property type="entry name" value="HTH_LYSR"/>
    <property type="match status" value="1"/>
</dbReference>
<dbReference type="Proteomes" id="UP000754750">
    <property type="component" value="Unassembled WGS sequence"/>
</dbReference>
<dbReference type="InterPro" id="IPR000847">
    <property type="entry name" value="LysR_HTH_N"/>
</dbReference>
<dbReference type="EMBL" id="SVNY01000003">
    <property type="protein sequence ID" value="MBE6833183.1"/>
    <property type="molecule type" value="Genomic_DNA"/>
</dbReference>